<evidence type="ECO:0000313" key="2">
    <source>
        <dbReference type="Proteomes" id="UP000186922"/>
    </source>
</evidence>
<keyword evidence="2" id="KW-1185">Reference proteome</keyword>
<gene>
    <name evidence="1" type="primary">RvY_07225-1</name>
    <name evidence="1" type="synonym">RvY_07225.1</name>
    <name evidence="1" type="ORF">RvY_07225</name>
</gene>
<dbReference type="EMBL" id="BDGG01000003">
    <property type="protein sequence ID" value="GAU95639.1"/>
    <property type="molecule type" value="Genomic_DNA"/>
</dbReference>
<proteinExistence type="predicted"/>
<name>A0A1D1V1B7_RAMVA</name>
<reference evidence="1 2" key="1">
    <citation type="journal article" date="2016" name="Nat. Commun.">
        <title>Extremotolerant tardigrade genome and improved radiotolerance of human cultured cells by tardigrade-unique protein.</title>
        <authorList>
            <person name="Hashimoto T."/>
            <person name="Horikawa D.D."/>
            <person name="Saito Y."/>
            <person name="Kuwahara H."/>
            <person name="Kozuka-Hata H."/>
            <person name="Shin-I T."/>
            <person name="Minakuchi Y."/>
            <person name="Ohishi K."/>
            <person name="Motoyama A."/>
            <person name="Aizu T."/>
            <person name="Enomoto A."/>
            <person name="Kondo K."/>
            <person name="Tanaka S."/>
            <person name="Hara Y."/>
            <person name="Koshikawa S."/>
            <person name="Sagara H."/>
            <person name="Miura T."/>
            <person name="Yokobori S."/>
            <person name="Miyagawa K."/>
            <person name="Suzuki Y."/>
            <person name="Kubo T."/>
            <person name="Oyama M."/>
            <person name="Kohara Y."/>
            <person name="Fujiyama A."/>
            <person name="Arakawa K."/>
            <person name="Katayama T."/>
            <person name="Toyoda A."/>
            <person name="Kunieda T."/>
        </authorList>
    </citation>
    <scope>NUCLEOTIDE SEQUENCE [LARGE SCALE GENOMIC DNA]</scope>
    <source>
        <strain evidence="1 2">YOKOZUNA-1</strain>
    </source>
</reference>
<evidence type="ECO:0000313" key="1">
    <source>
        <dbReference type="EMBL" id="GAU95639.1"/>
    </source>
</evidence>
<accession>A0A1D1V1B7</accession>
<comment type="caution">
    <text evidence="1">The sequence shown here is derived from an EMBL/GenBank/DDBJ whole genome shotgun (WGS) entry which is preliminary data.</text>
</comment>
<dbReference type="Proteomes" id="UP000186922">
    <property type="component" value="Unassembled WGS sequence"/>
</dbReference>
<protein>
    <submittedName>
        <fullName evidence="1">Uncharacterized protein</fullName>
    </submittedName>
</protein>
<sequence length="52" mass="6148">MRKNPRTISGQWKGGRERDFRPEVAVIKSVLVQTQDPRRRMMADGKMGYKRE</sequence>
<dbReference type="AlphaFoldDB" id="A0A1D1V1B7"/>
<organism evidence="1 2">
    <name type="scientific">Ramazzottius varieornatus</name>
    <name type="common">Water bear</name>
    <name type="synonym">Tardigrade</name>
    <dbReference type="NCBI Taxonomy" id="947166"/>
    <lineage>
        <taxon>Eukaryota</taxon>
        <taxon>Metazoa</taxon>
        <taxon>Ecdysozoa</taxon>
        <taxon>Tardigrada</taxon>
        <taxon>Eutardigrada</taxon>
        <taxon>Parachela</taxon>
        <taxon>Hypsibioidea</taxon>
        <taxon>Ramazzottiidae</taxon>
        <taxon>Ramazzottius</taxon>
    </lineage>
</organism>